<comment type="similarity">
    <text evidence="2">Belongs to the glutamate-gated ion channel (TC 1.A.10.1) family.</text>
</comment>
<reference evidence="16 17" key="1">
    <citation type="journal article" date="2014" name="Nat. Commun.">
        <title>Molecular traces of alternative social organization in a termite genome.</title>
        <authorList>
            <person name="Terrapon N."/>
            <person name="Li C."/>
            <person name="Robertson H.M."/>
            <person name="Ji L."/>
            <person name="Meng X."/>
            <person name="Booth W."/>
            <person name="Chen Z."/>
            <person name="Childers C.P."/>
            <person name="Glastad K.M."/>
            <person name="Gokhale K."/>
            <person name="Gowin J."/>
            <person name="Gronenberg W."/>
            <person name="Hermansen R.A."/>
            <person name="Hu H."/>
            <person name="Hunt B.G."/>
            <person name="Huylmans A.K."/>
            <person name="Khalil S.M."/>
            <person name="Mitchell R.D."/>
            <person name="Munoz-Torres M.C."/>
            <person name="Mustard J.A."/>
            <person name="Pan H."/>
            <person name="Reese J.T."/>
            <person name="Scharf M.E."/>
            <person name="Sun F."/>
            <person name="Vogel H."/>
            <person name="Xiao J."/>
            <person name="Yang W."/>
            <person name="Yang Z."/>
            <person name="Yang Z."/>
            <person name="Zhou J."/>
            <person name="Zhu J."/>
            <person name="Brent C.S."/>
            <person name="Elsik C.G."/>
            <person name="Goodisman M.A."/>
            <person name="Liberles D.A."/>
            <person name="Roe R.M."/>
            <person name="Vargo E.L."/>
            <person name="Vilcinskas A."/>
            <person name="Wang J."/>
            <person name="Bornberg-Bauer E."/>
            <person name="Korb J."/>
            <person name="Zhang G."/>
            <person name="Liebig J."/>
        </authorList>
    </citation>
    <scope>NUCLEOTIDE SEQUENCE [LARGE SCALE GENOMIC DNA]</scope>
    <source>
        <tissue evidence="16">Whole organism</tissue>
    </source>
</reference>
<keyword evidence="5 13" id="KW-0812">Transmembrane</keyword>
<evidence type="ECO:0000256" key="5">
    <source>
        <dbReference type="ARBA" id="ARBA00022692"/>
    </source>
</evidence>
<evidence type="ECO:0000256" key="7">
    <source>
        <dbReference type="ARBA" id="ARBA00023065"/>
    </source>
</evidence>
<keyword evidence="14" id="KW-0732">Signal</keyword>
<dbReference type="Pfam" id="PF10613">
    <property type="entry name" value="Lig_chan-Glu_bd"/>
    <property type="match status" value="1"/>
</dbReference>
<protein>
    <recommendedName>
        <fullName evidence="15">Ionotropic glutamate receptor L-glutamate and glycine-binding domain-containing protein</fullName>
    </recommendedName>
</protein>
<keyword evidence="17" id="KW-1185">Reference proteome</keyword>
<dbReference type="Pfam" id="PF00060">
    <property type="entry name" value="Lig_chan"/>
    <property type="match status" value="1"/>
</dbReference>
<evidence type="ECO:0000256" key="8">
    <source>
        <dbReference type="ARBA" id="ARBA00023136"/>
    </source>
</evidence>
<evidence type="ECO:0000256" key="2">
    <source>
        <dbReference type="ARBA" id="ARBA00008685"/>
    </source>
</evidence>
<dbReference type="PANTHER" id="PTHR42643:SF24">
    <property type="entry name" value="IONOTROPIC RECEPTOR 60A"/>
    <property type="match status" value="1"/>
</dbReference>
<evidence type="ECO:0000256" key="14">
    <source>
        <dbReference type="SAM" id="SignalP"/>
    </source>
</evidence>
<dbReference type="InParanoid" id="A0A067QPJ6"/>
<accession>A0A067QPJ6</accession>
<dbReference type="AlphaFoldDB" id="A0A067QPJ6"/>
<evidence type="ECO:0000256" key="6">
    <source>
        <dbReference type="ARBA" id="ARBA00022989"/>
    </source>
</evidence>
<dbReference type="Gene3D" id="3.40.190.10">
    <property type="entry name" value="Periplasmic binding protein-like II"/>
    <property type="match status" value="1"/>
</dbReference>
<feature type="transmembrane region" description="Helical" evidence="13">
    <location>
        <begin position="392"/>
        <end position="416"/>
    </location>
</feature>
<gene>
    <name evidence="16" type="ORF">L798_14018</name>
</gene>
<evidence type="ECO:0000313" key="17">
    <source>
        <dbReference type="Proteomes" id="UP000027135"/>
    </source>
</evidence>
<feature type="chain" id="PRO_5012294296" description="Ionotropic glutamate receptor L-glutamate and glycine-binding domain-containing protein" evidence="14">
    <location>
        <begin position="16"/>
        <end position="608"/>
    </location>
</feature>
<evidence type="ECO:0000256" key="4">
    <source>
        <dbReference type="ARBA" id="ARBA00022475"/>
    </source>
</evidence>
<name>A0A067QPJ6_ZOONE</name>
<evidence type="ECO:0000256" key="13">
    <source>
        <dbReference type="SAM" id="Phobius"/>
    </source>
</evidence>
<keyword evidence="12" id="KW-0407">Ion channel</keyword>
<evidence type="ECO:0000259" key="15">
    <source>
        <dbReference type="SMART" id="SM00918"/>
    </source>
</evidence>
<dbReference type="EMBL" id="KK853098">
    <property type="protein sequence ID" value="KDR11386.1"/>
    <property type="molecule type" value="Genomic_DNA"/>
</dbReference>
<dbReference type="Gene3D" id="1.10.287.70">
    <property type="match status" value="1"/>
</dbReference>
<evidence type="ECO:0000313" key="16">
    <source>
        <dbReference type="EMBL" id="KDR11386.1"/>
    </source>
</evidence>
<dbReference type="PANTHER" id="PTHR42643">
    <property type="entry name" value="IONOTROPIC RECEPTOR 20A-RELATED"/>
    <property type="match status" value="1"/>
</dbReference>
<dbReference type="Proteomes" id="UP000027135">
    <property type="component" value="Unassembled WGS sequence"/>
</dbReference>
<evidence type="ECO:0000256" key="11">
    <source>
        <dbReference type="ARBA" id="ARBA00023286"/>
    </source>
</evidence>
<evidence type="ECO:0000256" key="12">
    <source>
        <dbReference type="ARBA" id="ARBA00023303"/>
    </source>
</evidence>
<evidence type="ECO:0000256" key="10">
    <source>
        <dbReference type="ARBA" id="ARBA00023180"/>
    </source>
</evidence>
<dbReference type="InterPro" id="IPR019594">
    <property type="entry name" value="Glu/Gly-bd"/>
</dbReference>
<proteinExistence type="inferred from homology"/>
<keyword evidence="8 13" id="KW-0472">Membrane</keyword>
<keyword evidence="10" id="KW-0325">Glycoprotein</keyword>
<dbReference type="GO" id="GO:0015276">
    <property type="term" value="F:ligand-gated monoatomic ion channel activity"/>
    <property type="evidence" value="ECO:0007669"/>
    <property type="project" value="InterPro"/>
</dbReference>
<dbReference type="InterPro" id="IPR052192">
    <property type="entry name" value="Insect_Ionotropic_Sensory_Rcpt"/>
</dbReference>
<sequence>MLLIILAMCPITVTASLFPLNTAFDITMEVLHKYRSGCIYLFHSTQESGLKERFESIKWKSFFGKKNILLTSIPVDKFESVNGHCRPLYVIPSSNWKSQFALTSVSHFPEGTWLVFFNDTTSPKEFLTDTHVPFDCEFLVALRLVGKTEEKVLLTEVYHVHPTLPLREYPVAKWSSSSGIVWFNTPTTQGRRNLHGITIKAAFRKQVPHLKFTRTADRGQQQSTLSGYVWDLWNEMEERMNFTSEYLEPADGTYGNQDENGTWGGVVGMIAREDADVGINILAFSTERINSIAFLPPIWNSKMILHVRQSENEAEIRNFILSPFTSRLWLTFLVTMLFHTIVLHVTWGVGMKRVTQRVRNRIESISRSALYVIGGFCIQGDSGANWTTSSRLAYFTTHATSLVLFISYSATFISFLTVQHHHLPFSDFQGALDDGTYRVDVLAASADIDYFRKSVDPVFKNVYKKLIEPYKDDLPNNYVEILKRFCSKDKYGAVMSLSSLRGLETYLPCNIVPIPKASFSHMASMTIRKGSPYRRYFSHILQEMRRAGILNALERKYYPRTDDVPPEQPSSVTISRVRVYFIYLGAGVLIAVLLLILETGVHRKTRNV</sequence>
<evidence type="ECO:0000256" key="3">
    <source>
        <dbReference type="ARBA" id="ARBA00022448"/>
    </source>
</evidence>
<dbReference type="OMA" id="WNEMEER"/>
<feature type="transmembrane region" description="Helical" evidence="13">
    <location>
        <begin position="579"/>
        <end position="597"/>
    </location>
</feature>
<feature type="domain" description="Ionotropic glutamate receptor L-glutamate and glycine-binding" evidence="15">
    <location>
        <begin position="209"/>
        <end position="272"/>
    </location>
</feature>
<keyword evidence="4" id="KW-1003">Cell membrane</keyword>
<keyword evidence="9" id="KW-0675">Receptor</keyword>
<keyword evidence="3" id="KW-0813">Transport</keyword>
<dbReference type="eggNOG" id="KOG1052">
    <property type="taxonomic scope" value="Eukaryota"/>
</dbReference>
<feature type="transmembrane region" description="Helical" evidence="13">
    <location>
        <begin position="328"/>
        <end position="347"/>
    </location>
</feature>
<keyword evidence="11" id="KW-1071">Ligand-gated ion channel</keyword>
<feature type="signal peptide" evidence="14">
    <location>
        <begin position="1"/>
        <end position="15"/>
    </location>
</feature>
<comment type="subcellular location">
    <subcellularLocation>
        <location evidence="1">Cell membrane</location>
        <topology evidence="1">Multi-pass membrane protein</topology>
    </subcellularLocation>
</comment>
<dbReference type="SMART" id="SM00918">
    <property type="entry name" value="Lig_chan-Glu_bd"/>
    <property type="match status" value="1"/>
</dbReference>
<keyword evidence="6 13" id="KW-1133">Transmembrane helix</keyword>
<keyword evidence="7" id="KW-0406">Ion transport</keyword>
<organism evidence="16 17">
    <name type="scientific">Zootermopsis nevadensis</name>
    <name type="common">Dampwood termite</name>
    <dbReference type="NCBI Taxonomy" id="136037"/>
    <lineage>
        <taxon>Eukaryota</taxon>
        <taxon>Metazoa</taxon>
        <taxon>Ecdysozoa</taxon>
        <taxon>Arthropoda</taxon>
        <taxon>Hexapoda</taxon>
        <taxon>Insecta</taxon>
        <taxon>Pterygota</taxon>
        <taxon>Neoptera</taxon>
        <taxon>Polyneoptera</taxon>
        <taxon>Dictyoptera</taxon>
        <taxon>Blattodea</taxon>
        <taxon>Blattoidea</taxon>
        <taxon>Termitoidae</taxon>
        <taxon>Termopsidae</taxon>
        <taxon>Zootermopsis</taxon>
    </lineage>
</organism>
<evidence type="ECO:0000256" key="9">
    <source>
        <dbReference type="ARBA" id="ARBA00023170"/>
    </source>
</evidence>
<dbReference type="InterPro" id="IPR001320">
    <property type="entry name" value="Iontro_rcpt_C"/>
</dbReference>
<evidence type="ECO:0000256" key="1">
    <source>
        <dbReference type="ARBA" id="ARBA00004651"/>
    </source>
</evidence>
<dbReference type="GO" id="GO:0005886">
    <property type="term" value="C:plasma membrane"/>
    <property type="evidence" value="ECO:0007669"/>
    <property type="project" value="UniProtKB-SubCell"/>
</dbReference>
<dbReference type="SUPFAM" id="SSF53850">
    <property type="entry name" value="Periplasmic binding protein-like II"/>
    <property type="match status" value="1"/>
</dbReference>
<dbReference type="GO" id="GO:0050906">
    <property type="term" value="P:detection of stimulus involved in sensory perception"/>
    <property type="evidence" value="ECO:0007669"/>
    <property type="project" value="UniProtKB-ARBA"/>
</dbReference>